<feature type="non-terminal residue" evidence="1">
    <location>
        <position position="1"/>
    </location>
</feature>
<keyword evidence="2" id="KW-1185">Reference proteome</keyword>
<organism evidence="1 2">
    <name type="scientific">Brassica rapa subsp. trilocularis</name>
    <dbReference type="NCBI Taxonomy" id="1813537"/>
    <lineage>
        <taxon>Eukaryota</taxon>
        <taxon>Viridiplantae</taxon>
        <taxon>Streptophyta</taxon>
        <taxon>Embryophyta</taxon>
        <taxon>Tracheophyta</taxon>
        <taxon>Spermatophyta</taxon>
        <taxon>Magnoliopsida</taxon>
        <taxon>eudicotyledons</taxon>
        <taxon>Gunneridae</taxon>
        <taxon>Pentapetalae</taxon>
        <taxon>rosids</taxon>
        <taxon>malvids</taxon>
        <taxon>Brassicales</taxon>
        <taxon>Brassicaceae</taxon>
        <taxon>Brassiceae</taxon>
        <taxon>Brassica</taxon>
    </lineage>
</organism>
<protein>
    <submittedName>
        <fullName evidence="1">Uncharacterized protein</fullName>
    </submittedName>
</protein>
<dbReference type="Proteomes" id="UP000823674">
    <property type="component" value="Chromosome A02"/>
</dbReference>
<proteinExistence type="predicted"/>
<accession>A0ABQ7NG83</accession>
<reference evidence="1 2" key="1">
    <citation type="submission" date="2021-03" db="EMBL/GenBank/DDBJ databases">
        <authorList>
            <person name="King G.J."/>
            <person name="Bancroft I."/>
            <person name="Baten A."/>
            <person name="Bloomfield J."/>
            <person name="Borpatragohain P."/>
            <person name="He Z."/>
            <person name="Irish N."/>
            <person name="Irwin J."/>
            <person name="Liu K."/>
            <person name="Mauleon R.P."/>
            <person name="Moore J."/>
            <person name="Morris R."/>
            <person name="Ostergaard L."/>
            <person name="Wang B."/>
            <person name="Wells R."/>
        </authorList>
    </citation>
    <scope>NUCLEOTIDE SEQUENCE [LARGE SCALE GENOMIC DNA]</scope>
    <source>
        <strain evidence="1">R-o-18</strain>
        <tissue evidence="1">Leaf</tissue>
    </source>
</reference>
<comment type="caution">
    <text evidence="1">The sequence shown here is derived from an EMBL/GenBank/DDBJ whole genome shotgun (WGS) entry which is preliminary data.</text>
</comment>
<evidence type="ECO:0000313" key="2">
    <source>
        <dbReference type="Proteomes" id="UP000823674"/>
    </source>
</evidence>
<dbReference type="EMBL" id="JADBGQ010000002">
    <property type="protein sequence ID" value="KAG5409906.1"/>
    <property type="molecule type" value="Genomic_DNA"/>
</dbReference>
<evidence type="ECO:0000313" key="1">
    <source>
        <dbReference type="EMBL" id="KAG5409906.1"/>
    </source>
</evidence>
<sequence>REEMYVMSAKNKRVSIQLLGGDKIQELNSASLPFLEAEHFLTLLVSFASSVPDLKLLDLTGNLISVWEFMIDHLFLAFRKWVLFDFVNKLVRRWSQKSGKPSTLLGQSYSMSRMVMSKLNDKPEEIELLHPALDNRFKELKKLHGLDVERASAENPLVWTYLHYSQMRWSIDRGKASIDRQVSRQYHGYN</sequence>
<gene>
    <name evidence="1" type="primary">A02p024950.1_BraROA</name>
    <name evidence="1" type="ORF">IGI04_006225</name>
</gene>
<name>A0ABQ7NG83_BRACM</name>